<dbReference type="RefSeq" id="XP_005774129.1">
    <property type="nucleotide sequence ID" value="XM_005774072.1"/>
</dbReference>
<dbReference type="GeneID" id="17267207"/>
<feature type="transmembrane region" description="Helical" evidence="1">
    <location>
        <begin position="236"/>
        <end position="255"/>
    </location>
</feature>
<evidence type="ECO:0000313" key="2">
    <source>
        <dbReference type="EnsemblProtists" id="EOD21700"/>
    </source>
</evidence>
<dbReference type="PROSITE" id="PS50096">
    <property type="entry name" value="IQ"/>
    <property type="match status" value="1"/>
</dbReference>
<evidence type="ECO:0000256" key="1">
    <source>
        <dbReference type="SAM" id="Phobius"/>
    </source>
</evidence>
<feature type="transmembrane region" description="Helical" evidence="1">
    <location>
        <begin position="385"/>
        <end position="405"/>
    </location>
</feature>
<reference evidence="2" key="2">
    <citation type="submission" date="2024-10" db="UniProtKB">
        <authorList>
            <consortium name="EnsemblProtists"/>
        </authorList>
    </citation>
    <scope>IDENTIFICATION</scope>
</reference>
<organism evidence="2 3">
    <name type="scientific">Emiliania huxleyi (strain CCMP1516)</name>
    <dbReference type="NCBI Taxonomy" id="280463"/>
    <lineage>
        <taxon>Eukaryota</taxon>
        <taxon>Haptista</taxon>
        <taxon>Haptophyta</taxon>
        <taxon>Prymnesiophyceae</taxon>
        <taxon>Isochrysidales</taxon>
        <taxon>Noelaerhabdaceae</taxon>
        <taxon>Emiliania</taxon>
    </lineage>
</organism>
<name>A0A0D3JDW5_EMIH1</name>
<dbReference type="KEGG" id="ehx:EMIHUDRAFT_207730"/>
<keyword evidence="3" id="KW-1185">Reference proteome</keyword>
<keyword evidence="1" id="KW-0472">Membrane</keyword>
<feature type="transmembrane region" description="Helical" evidence="1">
    <location>
        <begin position="267"/>
        <end position="287"/>
    </location>
</feature>
<dbReference type="OMA" id="PASCAAM"/>
<protein>
    <submittedName>
        <fullName evidence="2">Uncharacterized protein</fullName>
    </submittedName>
</protein>
<feature type="transmembrane region" description="Helical" evidence="1">
    <location>
        <begin position="162"/>
        <end position="189"/>
    </location>
</feature>
<keyword evidence="1" id="KW-0812">Transmembrane</keyword>
<reference evidence="3" key="1">
    <citation type="journal article" date="2013" name="Nature">
        <title>Pan genome of the phytoplankton Emiliania underpins its global distribution.</title>
        <authorList>
            <person name="Read B.A."/>
            <person name="Kegel J."/>
            <person name="Klute M.J."/>
            <person name="Kuo A."/>
            <person name="Lefebvre S.C."/>
            <person name="Maumus F."/>
            <person name="Mayer C."/>
            <person name="Miller J."/>
            <person name="Monier A."/>
            <person name="Salamov A."/>
            <person name="Young J."/>
            <person name="Aguilar M."/>
            <person name="Claverie J.M."/>
            <person name="Frickenhaus S."/>
            <person name="Gonzalez K."/>
            <person name="Herman E.K."/>
            <person name="Lin Y.C."/>
            <person name="Napier J."/>
            <person name="Ogata H."/>
            <person name="Sarno A.F."/>
            <person name="Shmutz J."/>
            <person name="Schroeder D."/>
            <person name="de Vargas C."/>
            <person name="Verret F."/>
            <person name="von Dassow P."/>
            <person name="Valentin K."/>
            <person name="Van de Peer Y."/>
            <person name="Wheeler G."/>
            <person name="Dacks J.B."/>
            <person name="Delwiche C.F."/>
            <person name="Dyhrman S.T."/>
            <person name="Glockner G."/>
            <person name="John U."/>
            <person name="Richards T."/>
            <person name="Worden A.Z."/>
            <person name="Zhang X."/>
            <person name="Grigoriev I.V."/>
            <person name="Allen A.E."/>
            <person name="Bidle K."/>
            <person name="Borodovsky M."/>
            <person name="Bowler C."/>
            <person name="Brownlee C."/>
            <person name="Cock J.M."/>
            <person name="Elias M."/>
            <person name="Gladyshev V.N."/>
            <person name="Groth M."/>
            <person name="Guda C."/>
            <person name="Hadaegh A."/>
            <person name="Iglesias-Rodriguez M.D."/>
            <person name="Jenkins J."/>
            <person name="Jones B.M."/>
            <person name="Lawson T."/>
            <person name="Leese F."/>
            <person name="Lindquist E."/>
            <person name="Lobanov A."/>
            <person name="Lomsadze A."/>
            <person name="Malik S.B."/>
            <person name="Marsh M.E."/>
            <person name="Mackinder L."/>
            <person name="Mock T."/>
            <person name="Mueller-Roeber B."/>
            <person name="Pagarete A."/>
            <person name="Parker M."/>
            <person name="Probert I."/>
            <person name="Quesneville H."/>
            <person name="Raines C."/>
            <person name="Rensing S.A."/>
            <person name="Riano-Pachon D.M."/>
            <person name="Richier S."/>
            <person name="Rokitta S."/>
            <person name="Shiraiwa Y."/>
            <person name="Soanes D.M."/>
            <person name="van der Giezen M."/>
            <person name="Wahlund T.M."/>
            <person name="Williams B."/>
            <person name="Wilson W."/>
            <person name="Wolfe G."/>
            <person name="Wurch L.L."/>
        </authorList>
    </citation>
    <scope>NUCLEOTIDE SEQUENCE</scope>
</reference>
<proteinExistence type="predicted"/>
<dbReference type="EnsemblProtists" id="EOD21700">
    <property type="protein sequence ID" value="EOD21700"/>
    <property type="gene ID" value="EMIHUDRAFT_207730"/>
</dbReference>
<dbReference type="Proteomes" id="UP000013827">
    <property type="component" value="Unassembled WGS sequence"/>
</dbReference>
<sequence>MKGARGRTAEALARGCRDITGAASRAGRKLDSALEFQQEQTDAVVKGLLDRALQHSVEKVLRAFGASLKRMLKPPYASRWMERLADQVFAGAWPDLKETIEESIMETAGRARAKEKRRQLFHWARRPRLQFGAWNCVRARVLHSLKPADGNKLRSVAERDGVALGVILLKMSPAFGTNVLVFILLFVLIDKSDESQLVGYILSFKSFQFISGVFSASSIAYAFLSCLQRAADGDPASCAAMAPALPLSIALLEVARPEELLALEQLTWALLSLPYLVFTVPLLGRALHRARPTGYDKEGQLVPMLSSALMKAKMARDQQRRRAAELQAERLSVARDDDGAAGRSSIVEKGGLFPFFGPATKARSAVEIQRIQRGRITRRRARARFLRHAVSLTTPVGLFVSASSIEQWFINEDTDAAKLNVLLSEDSCGNAAE</sequence>
<evidence type="ECO:0000313" key="3">
    <source>
        <dbReference type="Proteomes" id="UP000013827"/>
    </source>
</evidence>
<feature type="transmembrane region" description="Helical" evidence="1">
    <location>
        <begin position="201"/>
        <end position="224"/>
    </location>
</feature>
<accession>A0A0D3JDW5</accession>
<dbReference type="PANTHER" id="PTHR40849">
    <property type="entry name" value="C2 CALCIUM-DEPENDENT MEMBRANE TARGETING"/>
    <property type="match status" value="1"/>
</dbReference>
<dbReference type="PANTHER" id="PTHR40849:SF2">
    <property type="entry name" value="RGS DOMAIN-CONTAINING PROTEIN"/>
    <property type="match status" value="1"/>
</dbReference>
<keyword evidence="1" id="KW-1133">Transmembrane helix</keyword>
<dbReference type="PaxDb" id="2903-EOD21700"/>
<dbReference type="AlphaFoldDB" id="A0A0D3JDW5"/>
<dbReference type="HOGENOM" id="CLU_633765_0_0_1"/>